<feature type="region of interest" description="Disordered" evidence="1">
    <location>
        <begin position="282"/>
        <end position="324"/>
    </location>
</feature>
<dbReference type="STRING" id="105696.A0A1Y2M280"/>
<dbReference type="SUPFAM" id="SSF54211">
    <property type="entry name" value="Ribosomal protein S5 domain 2-like"/>
    <property type="match status" value="1"/>
</dbReference>
<sequence length="826" mass="91490">MRAYAIARPTVRFRLHVLKAKNNRSDFIYAPKTNANVEDAALKIIGKDCALQCDWTALEWEGFELHAFLPKPTAVGSMVSNYGAFISVDSRPMSSVRGTLKKIAAAVRERMRKASPVLANVKDPFFSLNITCPMDSYDPNIEPAKDDVIFGDECSVLAAVTRLLISYYPESTGSIDLVTEPGHEDTSTMWLNHLPSVEEASSVASFSQPVLPDKPTEDPVFSDIAIPTANPRWRSSMYGIDEEDLNFLPSNTHVAMEEEEGCRGADISNPWTIALMNAPVKSKKSVTNRQLRSLAKSHRDKSSAPQSPTPAATPRQSTPVEPLTPHTISQANQYKVQLDNTLRLNSPHLQDSGPHNLAALAQPPEVRPNLAQDSTLPKETKRLNFGQTMTQGSIFNAPYIGAARKRDHRPLKPLKPRAHVSPVSLSDDTWFGQPMRNAPQSTRSTRRSPCEKSTFSSYGGTSRVHRLPVVPAVERLVEREIASESNTNDREMFSQQRRTPTDLNFRYTNEPPRYLTGKSPPCVGRGDSTRTLSPRPRSAEPYNSPSVTAQEMDKVFQLHQNDVPSQRSNLYQSSITSSLEFEAKPRAPLQRRQTTDGGMQPTKTSALPLNSTPHGAETYNLFLLIETSVPTLVRQARKLDMTVNSLEWGYDCAEAFDAFASAISERIVMTWVTQVYNLLYEVFERMDGVDVRSAIHEGLQRCINLRRNEEEAFHARAVISMDTDTLTAHDGSTTSHNSKGKLSLSAYSPAPFGLTGVAQLQKMGKGAIADFDAKRATGPNNYDQDSDFRKFVDLNGNAGSQGSPVRSIKAEDDFGDDIDDEMLLDV</sequence>
<proteinExistence type="predicted"/>
<feature type="domain" description="DNA mismatch repair protein S5" evidence="2">
    <location>
        <begin position="41"/>
        <end position="169"/>
    </location>
</feature>
<evidence type="ECO:0000256" key="1">
    <source>
        <dbReference type="SAM" id="MobiDB-lite"/>
    </source>
</evidence>
<evidence type="ECO:0000313" key="3">
    <source>
        <dbReference type="EMBL" id="OSS49919.1"/>
    </source>
</evidence>
<feature type="compositionally biased region" description="Polar residues" evidence="1">
    <location>
        <begin position="591"/>
        <end position="611"/>
    </location>
</feature>
<dbReference type="EMBL" id="KZ107843">
    <property type="protein sequence ID" value="OSS49919.1"/>
    <property type="molecule type" value="Genomic_DNA"/>
</dbReference>
<feature type="region of interest" description="Disordered" evidence="1">
    <location>
        <begin position="480"/>
        <end position="546"/>
    </location>
</feature>
<feature type="compositionally biased region" description="Low complexity" evidence="1">
    <location>
        <begin position="303"/>
        <end position="314"/>
    </location>
</feature>
<dbReference type="OMA" id="CALQCDW"/>
<feature type="compositionally biased region" description="Polar residues" evidence="1">
    <location>
        <begin position="493"/>
        <end position="502"/>
    </location>
</feature>
<dbReference type="PANTHER" id="PTHR10073">
    <property type="entry name" value="DNA MISMATCH REPAIR PROTEIN MLH, PMS, MUTL"/>
    <property type="match status" value="1"/>
</dbReference>
<organism evidence="3 4">
    <name type="scientific">Epicoccum nigrum</name>
    <name type="common">Soil fungus</name>
    <name type="synonym">Epicoccum purpurascens</name>
    <dbReference type="NCBI Taxonomy" id="105696"/>
    <lineage>
        <taxon>Eukaryota</taxon>
        <taxon>Fungi</taxon>
        <taxon>Dikarya</taxon>
        <taxon>Ascomycota</taxon>
        <taxon>Pezizomycotina</taxon>
        <taxon>Dothideomycetes</taxon>
        <taxon>Pleosporomycetidae</taxon>
        <taxon>Pleosporales</taxon>
        <taxon>Pleosporineae</taxon>
        <taxon>Didymellaceae</taxon>
        <taxon>Epicoccum</taxon>
    </lineage>
</organism>
<dbReference type="Proteomes" id="UP000193240">
    <property type="component" value="Unassembled WGS sequence"/>
</dbReference>
<gene>
    <name evidence="3" type="ORF">B5807_05972</name>
</gene>
<dbReference type="GO" id="GO:0030983">
    <property type="term" value="F:mismatched DNA binding"/>
    <property type="evidence" value="ECO:0007669"/>
    <property type="project" value="InterPro"/>
</dbReference>
<dbReference type="GO" id="GO:0006298">
    <property type="term" value="P:mismatch repair"/>
    <property type="evidence" value="ECO:0007669"/>
    <property type="project" value="InterPro"/>
</dbReference>
<dbReference type="InterPro" id="IPR038973">
    <property type="entry name" value="MutL/Mlh/Pms-like"/>
</dbReference>
<protein>
    <recommendedName>
        <fullName evidence="2">DNA mismatch repair protein S5 domain-containing protein</fullName>
    </recommendedName>
</protein>
<dbReference type="InterPro" id="IPR013507">
    <property type="entry name" value="DNA_mismatch_S5_2-like"/>
</dbReference>
<dbReference type="SMART" id="SM01340">
    <property type="entry name" value="DNA_mis_repair"/>
    <property type="match status" value="1"/>
</dbReference>
<keyword evidence="4" id="KW-1185">Reference proteome</keyword>
<dbReference type="GO" id="GO:0016887">
    <property type="term" value="F:ATP hydrolysis activity"/>
    <property type="evidence" value="ECO:0007669"/>
    <property type="project" value="InterPro"/>
</dbReference>
<dbReference type="GO" id="GO:0005524">
    <property type="term" value="F:ATP binding"/>
    <property type="evidence" value="ECO:0007669"/>
    <property type="project" value="InterPro"/>
</dbReference>
<dbReference type="GO" id="GO:0032389">
    <property type="term" value="C:MutLalpha complex"/>
    <property type="evidence" value="ECO:0007669"/>
    <property type="project" value="TreeGrafter"/>
</dbReference>
<dbReference type="InterPro" id="IPR020568">
    <property type="entry name" value="Ribosomal_Su5_D2-typ_SF"/>
</dbReference>
<dbReference type="Gene3D" id="3.30.230.10">
    <property type="match status" value="1"/>
</dbReference>
<dbReference type="AlphaFoldDB" id="A0A1Y2M280"/>
<feature type="compositionally biased region" description="Basic and acidic residues" evidence="1">
    <location>
        <begin position="480"/>
        <end position="492"/>
    </location>
</feature>
<dbReference type="PANTHER" id="PTHR10073:SF41">
    <property type="entry name" value="MISMATCH REPAIR PROTEIN, PUTATIVE (AFU_ORTHOLOGUE AFUA_8G05820)-RELATED"/>
    <property type="match status" value="1"/>
</dbReference>
<reference evidence="3 4" key="1">
    <citation type="journal article" date="2017" name="Genome Announc.">
        <title>Genome sequence of the saprophytic ascomycete Epicoccum nigrum ICMP 19927 strain isolated from New Zealand.</title>
        <authorList>
            <person name="Fokin M."/>
            <person name="Fleetwood D."/>
            <person name="Weir B.S."/>
            <person name="Villas-Boas S.G."/>
        </authorList>
    </citation>
    <scope>NUCLEOTIDE SEQUENCE [LARGE SCALE GENOMIC DNA]</scope>
    <source>
        <strain evidence="3 4">ICMP 19927</strain>
    </source>
</reference>
<name>A0A1Y2M280_EPING</name>
<feature type="region of interest" description="Disordered" evidence="1">
    <location>
        <begin position="412"/>
        <end position="461"/>
    </location>
</feature>
<feature type="region of interest" description="Disordered" evidence="1">
    <location>
        <begin position="581"/>
        <end position="611"/>
    </location>
</feature>
<dbReference type="InParanoid" id="A0A1Y2M280"/>
<feature type="compositionally biased region" description="Polar residues" evidence="1">
    <location>
        <begin position="451"/>
        <end position="460"/>
    </location>
</feature>
<evidence type="ECO:0000259" key="2">
    <source>
        <dbReference type="SMART" id="SM01340"/>
    </source>
</evidence>
<dbReference type="GO" id="GO:0140664">
    <property type="term" value="F:ATP-dependent DNA damage sensor activity"/>
    <property type="evidence" value="ECO:0007669"/>
    <property type="project" value="InterPro"/>
</dbReference>
<accession>A0A1Y2M280</accession>
<dbReference type="InterPro" id="IPR014721">
    <property type="entry name" value="Ribsml_uS5_D2-typ_fold_subgr"/>
</dbReference>
<evidence type="ECO:0000313" key="4">
    <source>
        <dbReference type="Proteomes" id="UP000193240"/>
    </source>
</evidence>
<dbReference type="CDD" id="cd03485">
    <property type="entry name" value="MutL_Trans_hPMS_1_like"/>
    <property type="match status" value="1"/>
</dbReference>
<dbReference type="Pfam" id="PF01119">
    <property type="entry name" value="DNA_mis_repair"/>
    <property type="match status" value="1"/>
</dbReference>